<dbReference type="GO" id="GO:0005506">
    <property type="term" value="F:iron ion binding"/>
    <property type="evidence" value="ECO:0007669"/>
    <property type="project" value="InterPro"/>
</dbReference>
<evidence type="ECO:0000313" key="4">
    <source>
        <dbReference type="EMBL" id="PIM90443.1"/>
    </source>
</evidence>
<reference evidence="2 5" key="1">
    <citation type="submission" date="2015-09" db="EMBL/GenBank/DDBJ databases">
        <authorList>
            <person name="Jackson K.R."/>
            <person name="Lunt B.L."/>
            <person name="Fisher J.N.B."/>
            <person name="Gardner A.V."/>
            <person name="Bailey M.E."/>
            <person name="Deus L.M."/>
            <person name="Earl A.S."/>
            <person name="Gibby P.D."/>
            <person name="Hartmann K.A."/>
            <person name="Liu J.E."/>
            <person name="Manci A.M."/>
            <person name="Nielsen D.A."/>
            <person name="Solomon M.B."/>
            <person name="Breakwell D.P."/>
            <person name="Burnett S.H."/>
            <person name="Grose J.H."/>
        </authorList>
    </citation>
    <scope>NUCLEOTIDE SEQUENCE [LARGE SCALE GENOMIC DNA]</scope>
    <source>
        <strain evidence="2 5">KCOM 1279</strain>
    </source>
</reference>
<dbReference type="NCBIfam" id="TIGR03419">
    <property type="entry name" value="NifU_clost"/>
    <property type="match status" value="1"/>
</dbReference>
<dbReference type="Proteomes" id="UP000226179">
    <property type="component" value="Unassembled WGS sequence"/>
</dbReference>
<name>A0A0M4RV27_9FUSO</name>
<proteinExistence type="predicted"/>
<dbReference type="CDD" id="cd06664">
    <property type="entry name" value="IscU_like"/>
    <property type="match status" value="1"/>
</dbReference>
<dbReference type="FunFam" id="3.90.1010.10:FF:000009">
    <property type="entry name" value="FeS cluster assembly scaffold protein NifU"/>
    <property type="match status" value="1"/>
</dbReference>
<evidence type="ECO:0000313" key="7">
    <source>
        <dbReference type="Proteomes" id="UP000230719"/>
    </source>
</evidence>
<dbReference type="EMBL" id="NPND01000018">
    <property type="protein sequence ID" value="PIM90443.1"/>
    <property type="molecule type" value="Genomic_DNA"/>
</dbReference>
<dbReference type="GO" id="GO:0051536">
    <property type="term" value="F:iron-sulfur cluster binding"/>
    <property type="evidence" value="ECO:0007669"/>
    <property type="project" value="InterPro"/>
</dbReference>
<evidence type="ECO:0000259" key="1">
    <source>
        <dbReference type="Pfam" id="PF01592"/>
    </source>
</evidence>
<dbReference type="OrthoDB" id="9804157at2"/>
<evidence type="ECO:0000313" key="3">
    <source>
        <dbReference type="EMBL" id="PGH26023.1"/>
    </source>
</evidence>
<reference evidence="3 6" key="2">
    <citation type="submission" date="2017-06" db="EMBL/GenBank/DDBJ databases">
        <title>Draft genome sequence of Fusobacterium nucleatum subsp. animalis KCOM 1280 (=ChDC F318).</title>
        <authorList>
            <person name="Kook J.-K."/>
            <person name="Park S.-N."/>
            <person name="Lim Y.K."/>
            <person name="Roh H."/>
        </authorList>
    </citation>
    <scope>NUCLEOTIDE SEQUENCE [LARGE SCALE GENOMIC DNA]</scope>
    <source>
        <strain evidence="3">KCOM 1280</strain>
        <strain evidence="6">KCOM 1280 ( ChDC F318)</strain>
    </source>
</reference>
<dbReference type="Proteomes" id="UP000063147">
    <property type="component" value="Chromosome"/>
</dbReference>
<dbReference type="RefSeq" id="WP_005910263.1">
    <property type="nucleotide sequence ID" value="NZ_CP012713.1"/>
</dbReference>
<dbReference type="Proteomes" id="UP000230719">
    <property type="component" value="Unassembled WGS sequence"/>
</dbReference>
<dbReference type="PATRIC" id="fig|76859.3.peg.153"/>
<dbReference type="GeneID" id="79810953"/>
<protein>
    <submittedName>
        <fullName evidence="3">Iron-sulfur cluster assembly scaffold protein</fullName>
    </submittedName>
    <submittedName>
        <fullName evidence="2">Nitrogen fixation protein NifU</fullName>
    </submittedName>
</protein>
<feature type="domain" description="NIF system FeS cluster assembly NifU N-terminal" evidence="1">
    <location>
        <begin position="2"/>
        <end position="122"/>
    </location>
</feature>
<dbReference type="InterPro" id="IPR002871">
    <property type="entry name" value="NIF_FeS_clus_asmbl_NifU_N"/>
</dbReference>
<dbReference type="Gene3D" id="3.90.1010.10">
    <property type="match status" value="1"/>
</dbReference>
<dbReference type="AlphaFoldDB" id="A0A0M4RV27"/>
<organism evidence="2">
    <name type="scientific">Fusobacterium animalis</name>
    <dbReference type="NCBI Taxonomy" id="76859"/>
    <lineage>
        <taxon>Bacteria</taxon>
        <taxon>Fusobacteriati</taxon>
        <taxon>Fusobacteriota</taxon>
        <taxon>Fusobacteriia</taxon>
        <taxon>Fusobacteriales</taxon>
        <taxon>Fusobacteriaceae</taxon>
        <taxon>Fusobacterium</taxon>
    </lineage>
</organism>
<dbReference type="GO" id="GO:0016226">
    <property type="term" value="P:iron-sulfur cluster assembly"/>
    <property type="evidence" value="ECO:0007669"/>
    <property type="project" value="InterPro"/>
</dbReference>
<reference evidence="4 7" key="3">
    <citation type="submission" date="2017-08" db="EMBL/GenBank/DDBJ databases">
        <title>Analysis of Fusobacterium persistence and antibiotic response in human colorectal.</title>
        <authorList>
            <person name="Bullman S."/>
        </authorList>
    </citation>
    <scope>NUCLEOTIDE SEQUENCE [LARGE SCALE GENOMIC DNA]</scope>
    <source>
        <strain evidence="4 7">P2_CP</strain>
    </source>
</reference>
<gene>
    <name evidence="3" type="primary">nifU</name>
    <name evidence="4" type="ORF">CI114_06660</name>
    <name evidence="3" type="ORF">RN90_12150</name>
    <name evidence="2" type="ORF">RN98_00755</name>
</gene>
<accession>A0A0M4RV27</accession>
<dbReference type="PANTHER" id="PTHR10093">
    <property type="entry name" value="IRON-SULFUR CLUSTER ASSEMBLY ENZYME NIFU HOMOLOG"/>
    <property type="match status" value="1"/>
</dbReference>
<evidence type="ECO:0000313" key="5">
    <source>
        <dbReference type="Proteomes" id="UP000063147"/>
    </source>
</evidence>
<dbReference type="EMBL" id="CP012713">
    <property type="protein sequence ID" value="ALF16817.1"/>
    <property type="molecule type" value="Genomic_DNA"/>
</dbReference>
<evidence type="ECO:0000313" key="2">
    <source>
        <dbReference type="EMBL" id="ALF16817.1"/>
    </source>
</evidence>
<dbReference type="Pfam" id="PF01592">
    <property type="entry name" value="NifU_N"/>
    <property type="match status" value="1"/>
</dbReference>
<dbReference type="SUPFAM" id="SSF82649">
    <property type="entry name" value="SufE/NifU"/>
    <property type="match status" value="1"/>
</dbReference>
<dbReference type="EMBL" id="NJGJ01000001">
    <property type="protein sequence ID" value="PGH26023.1"/>
    <property type="molecule type" value="Genomic_DNA"/>
</dbReference>
<evidence type="ECO:0000313" key="6">
    <source>
        <dbReference type="Proteomes" id="UP000226179"/>
    </source>
</evidence>
<sequence length="131" mass="14393">MQYTEKVMQHFMHPHNVGVIENPDGYGKVGNPSCGDIMEIFIKVDNDIITDVKFRTFGCASAIASSSISTDMIIGKTVEEALKLTNKQVVDELGGLPAVKMHCSVLAEEAIKMAIEDYLSKRDGKKTEKAE</sequence>
<dbReference type="InterPro" id="IPR017787">
    <property type="entry name" value="NIF_FeS_clus_asmbl_NifU-like"/>
</dbReference>